<dbReference type="AlphaFoldDB" id="A0A2A5QRN1"/>
<gene>
    <name evidence="2" type="ORF">CP557_02185</name>
</gene>
<evidence type="ECO:0000313" key="2">
    <source>
        <dbReference type="EMBL" id="PCR89449.1"/>
    </source>
</evidence>
<feature type="region of interest" description="Disordered" evidence="1">
    <location>
        <begin position="215"/>
        <end position="237"/>
    </location>
</feature>
<feature type="compositionally biased region" description="Basic and acidic residues" evidence="1">
    <location>
        <begin position="10"/>
        <end position="24"/>
    </location>
</feature>
<evidence type="ECO:0000256" key="1">
    <source>
        <dbReference type="SAM" id="MobiDB-lite"/>
    </source>
</evidence>
<proteinExistence type="predicted"/>
<evidence type="ECO:0000313" key="3">
    <source>
        <dbReference type="Proteomes" id="UP000219689"/>
    </source>
</evidence>
<dbReference type="RefSeq" id="WP_097378394.1">
    <property type="nucleotide sequence ID" value="NZ_NXNI01000001.1"/>
</dbReference>
<accession>A0A2A5QRN1</accession>
<feature type="region of interest" description="Disordered" evidence="1">
    <location>
        <begin position="1"/>
        <end position="25"/>
    </location>
</feature>
<keyword evidence="3" id="KW-1185">Reference proteome</keyword>
<comment type="caution">
    <text evidence="2">The sequence shown here is derived from an EMBL/GenBank/DDBJ whole genome shotgun (WGS) entry which is preliminary data.</text>
</comment>
<name>A0A2A5QRN1_9EURY</name>
<protein>
    <submittedName>
        <fullName evidence="2">Uncharacterized protein</fullName>
    </submittedName>
</protein>
<dbReference type="EMBL" id="NXNI01000001">
    <property type="protein sequence ID" value="PCR89449.1"/>
    <property type="molecule type" value="Genomic_DNA"/>
</dbReference>
<dbReference type="Proteomes" id="UP000219689">
    <property type="component" value="Unassembled WGS sequence"/>
</dbReference>
<reference evidence="2 3" key="1">
    <citation type="submission" date="2017-09" db="EMBL/GenBank/DDBJ databases">
        <title>Genome sequences of Natrinema ejinorence JCM 13890T.</title>
        <authorList>
            <person name="Roh S.W."/>
            <person name="Kim Y.B."/>
            <person name="Kim J.Y."/>
        </authorList>
    </citation>
    <scope>NUCLEOTIDE SEQUENCE [LARGE SCALE GENOMIC DNA]</scope>
    <source>
        <strain evidence="2 3">JCM 13890</strain>
    </source>
</reference>
<sequence>MSTVDSGGPEVREPDHDIPVDKDFSGPFFQEIGRRKLEGRDAKILVTADDAQTGVGKSNLCDFLGYVLDTTEDGFSPDKIAIDPPEFFQLYGVVEPESAIVLEEGEQLDSRRSMSHENVDASQTWAMERVREIIALMNLPSPEMIDGRLEMLADYWVNVEIRGRARIYKKKINRIKRVVYYETLQVLEWPNMDGSETFRTMQDLKLDRLDDKESSDNWIRQSDHEQQLEKARKEADRKRRDELLASIYEESELSANDIARCSAVEISDGRIRQIANDQG</sequence>
<dbReference type="OrthoDB" id="204371at2157"/>
<organism evidence="2 3">
    <name type="scientific">Natrinema ejinorense</name>
    <dbReference type="NCBI Taxonomy" id="373386"/>
    <lineage>
        <taxon>Archaea</taxon>
        <taxon>Methanobacteriati</taxon>
        <taxon>Methanobacteriota</taxon>
        <taxon>Stenosarchaea group</taxon>
        <taxon>Halobacteria</taxon>
        <taxon>Halobacteriales</taxon>
        <taxon>Natrialbaceae</taxon>
        <taxon>Natrinema</taxon>
    </lineage>
</organism>